<comment type="catalytic activity">
    <reaction evidence="7 8">
        <text>N(6)-[(R)-dihydrolipoyl]-L-lysyl-[protein] + acetyl-CoA = N(6)-[(R)-S(8)-acetyldihydrolipoyl]-L-lysyl-[protein] + CoA</text>
        <dbReference type="Rhea" id="RHEA:17017"/>
        <dbReference type="Rhea" id="RHEA-COMP:10475"/>
        <dbReference type="Rhea" id="RHEA-COMP:10478"/>
        <dbReference type="ChEBI" id="CHEBI:57287"/>
        <dbReference type="ChEBI" id="CHEBI:57288"/>
        <dbReference type="ChEBI" id="CHEBI:83100"/>
        <dbReference type="ChEBI" id="CHEBI:83111"/>
        <dbReference type="EC" id="2.3.1.12"/>
    </reaction>
</comment>
<dbReference type="InterPro" id="IPR001078">
    <property type="entry name" value="2-oxoacid_DH_actylTfrase"/>
</dbReference>
<keyword evidence="3 8" id="KW-0808">Transferase</keyword>
<comment type="function">
    <text evidence="6">The pyruvate dehydrogenase complex catalyzes the overall conversion of pyruvate to acetyl-CoA and CO(2). It contains multiple copies of three enzymatic components: pyruvate dehydrogenase (E1), dihydrolipoamide acetyltransferase (E2) and lipoamide dehydrogenase (E3).</text>
</comment>
<dbReference type="PROSITE" id="PS50968">
    <property type="entry name" value="BIOTINYL_LIPOYL"/>
    <property type="match status" value="1"/>
</dbReference>
<accession>A0A6L8W5N9</accession>
<dbReference type="Gene3D" id="4.10.320.10">
    <property type="entry name" value="E3-binding domain"/>
    <property type="match status" value="1"/>
</dbReference>
<dbReference type="PANTHER" id="PTHR23151">
    <property type="entry name" value="DIHYDROLIPOAMIDE ACETYL/SUCCINYL-TRANSFERASE-RELATED"/>
    <property type="match status" value="1"/>
</dbReference>
<gene>
    <name evidence="12" type="ORF">GQE98_07375</name>
</gene>
<keyword evidence="5 8" id="KW-0012">Acyltransferase</keyword>
<dbReference type="Pfam" id="PF00198">
    <property type="entry name" value="2-oxoacid_dh"/>
    <property type="match status" value="1"/>
</dbReference>
<dbReference type="Pfam" id="PF00364">
    <property type="entry name" value="Biotin_lipoyl"/>
    <property type="match status" value="1"/>
</dbReference>
<feature type="region of interest" description="Disordered" evidence="9">
    <location>
        <begin position="86"/>
        <end position="151"/>
    </location>
</feature>
<feature type="compositionally biased region" description="Low complexity" evidence="9">
    <location>
        <begin position="196"/>
        <end position="211"/>
    </location>
</feature>
<feature type="compositionally biased region" description="Basic and acidic residues" evidence="9">
    <location>
        <begin position="98"/>
        <end position="128"/>
    </location>
</feature>
<keyword evidence="12" id="KW-0670">Pyruvate</keyword>
<dbReference type="InterPro" id="IPR045257">
    <property type="entry name" value="E2/Pdx1"/>
</dbReference>
<evidence type="ECO:0000313" key="13">
    <source>
        <dbReference type="Proteomes" id="UP000476030"/>
    </source>
</evidence>
<dbReference type="Proteomes" id="UP000476030">
    <property type="component" value="Unassembled WGS sequence"/>
</dbReference>
<comment type="subunit">
    <text evidence="2">Forms a 24-polypeptide structural core with octahedral symmetry.</text>
</comment>
<evidence type="ECO:0000256" key="4">
    <source>
        <dbReference type="ARBA" id="ARBA00022823"/>
    </source>
</evidence>
<dbReference type="CDD" id="cd06849">
    <property type="entry name" value="lipoyl_domain"/>
    <property type="match status" value="1"/>
</dbReference>
<dbReference type="EC" id="2.3.1.12" evidence="8"/>
<feature type="region of interest" description="Disordered" evidence="9">
    <location>
        <begin position="196"/>
        <end position="222"/>
    </location>
</feature>
<evidence type="ECO:0000256" key="3">
    <source>
        <dbReference type="ARBA" id="ARBA00022679"/>
    </source>
</evidence>
<dbReference type="PROSITE" id="PS51826">
    <property type="entry name" value="PSBD"/>
    <property type="match status" value="1"/>
</dbReference>
<feature type="domain" description="Peripheral subunit-binding (PSBD)" evidence="11">
    <location>
        <begin position="152"/>
        <end position="189"/>
    </location>
</feature>
<dbReference type="InterPro" id="IPR036625">
    <property type="entry name" value="E3-bd_dom_sf"/>
</dbReference>
<dbReference type="GO" id="GO:0004742">
    <property type="term" value="F:dihydrolipoyllysine-residue acetyltransferase activity"/>
    <property type="evidence" value="ECO:0007669"/>
    <property type="project" value="UniProtKB-UniRule"/>
</dbReference>
<dbReference type="SUPFAM" id="SSF52777">
    <property type="entry name" value="CoA-dependent acyltransferases"/>
    <property type="match status" value="1"/>
</dbReference>
<dbReference type="PANTHER" id="PTHR23151:SF90">
    <property type="entry name" value="DIHYDROLIPOYLLYSINE-RESIDUE ACETYLTRANSFERASE COMPONENT OF PYRUVATE DEHYDROGENASE COMPLEX, MITOCHONDRIAL-RELATED"/>
    <property type="match status" value="1"/>
</dbReference>
<comment type="similarity">
    <text evidence="1 8">Belongs to the 2-oxoacid dehydrogenase family.</text>
</comment>
<comment type="cofactor">
    <cofactor evidence="8">
        <name>(R)-lipoate</name>
        <dbReference type="ChEBI" id="CHEBI:83088"/>
    </cofactor>
    <text evidence="8">Binds 1 lipoyl cofactor covalently.</text>
</comment>
<dbReference type="Pfam" id="PF02817">
    <property type="entry name" value="E3_binding"/>
    <property type="match status" value="1"/>
</dbReference>
<dbReference type="EMBL" id="WTUW01000002">
    <property type="protein sequence ID" value="MZR30455.1"/>
    <property type="molecule type" value="Genomic_DNA"/>
</dbReference>
<dbReference type="InterPro" id="IPR023213">
    <property type="entry name" value="CAT-like_dom_sf"/>
</dbReference>
<evidence type="ECO:0000256" key="6">
    <source>
        <dbReference type="ARBA" id="ARBA00025211"/>
    </source>
</evidence>
<dbReference type="FunFam" id="2.40.50.100:FF:000010">
    <property type="entry name" value="Acetyltransferase component of pyruvate dehydrogenase complex"/>
    <property type="match status" value="1"/>
</dbReference>
<evidence type="ECO:0000256" key="8">
    <source>
        <dbReference type="RuleBase" id="RU361137"/>
    </source>
</evidence>
<evidence type="ECO:0000256" key="2">
    <source>
        <dbReference type="ARBA" id="ARBA00011484"/>
    </source>
</evidence>
<name>A0A6L8W5N9_9PROT</name>
<dbReference type="InterPro" id="IPR004167">
    <property type="entry name" value="PSBD"/>
</dbReference>
<proteinExistence type="inferred from homology"/>
<dbReference type="InterPro" id="IPR006257">
    <property type="entry name" value="LAT1"/>
</dbReference>
<organism evidence="12 13">
    <name type="scientific">Sneathiella litorea</name>
    <dbReference type="NCBI Taxonomy" id="2606216"/>
    <lineage>
        <taxon>Bacteria</taxon>
        <taxon>Pseudomonadati</taxon>
        <taxon>Pseudomonadota</taxon>
        <taxon>Alphaproteobacteria</taxon>
        <taxon>Sneathiellales</taxon>
        <taxon>Sneathiellaceae</taxon>
        <taxon>Sneathiella</taxon>
    </lineage>
</organism>
<dbReference type="SUPFAM" id="SSF47005">
    <property type="entry name" value="Peripheral subunit-binding domain of 2-oxo acid dehydrogenase complex"/>
    <property type="match status" value="1"/>
</dbReference>
<dbReference type="InterPro" id="IPR000089">
    <property type="entry name" value="Biotin_lipoyl"/>
</dbReference>
<dbReference type="FunFam" id="3.30.559.10:FF:000003">
    <property type="entry name" value="Acetyltransferase component of pyruvate dehydrogenase complex"/>
    <property type="match status" value="1"/>
</dbReference>
<dbReference type="GO" id="GO:0045254">
    <property type="term" value="C:pyruvate dehydrogenase complex"/>
    <property type="evidence" value="ECO:0007669"/>
    <property type="project" value="UniProtKB-UniRule"/>
</dbReference>
<dbReference type="NCBIfam" id="TIGR01349">
    <property type="entry name" value="PDHac_trf_mito"/>
    <property type="match status" value="1"/>
</dbReference>
<sequence>MPITITMPALSPTMTEGKLANWQAKEGDTVSSGDVLAEIETDKATMEVEAVDEGTLGKILIPGGTENVAVNTPIAILLEEGEDASALDGFDAGSAPEPAREESDGASKDDAEKGGKNKSADDTPKPEKQSVAPDTKGSSGPAPVTKDGERIFSSPLARRIAANEGLDLKSIKGSGPHGRIIKADVEKAIASGGAKAAAAPEKAATTPAPQAATPPPEGNYEEIPLTSMRKTIARRLSEAKQTIPHFYLTIECELDNLLAMRKELNARSDDYKISVNDFIIRASALALKKVPTANACWGGDKILQYKDFDVSVAVAIEGGLITPVVRNADQKGLAVVSNEMKELAGRAKEGKLMPEEYQGGCFSISNLGMFGIKEFSAVINPPQSAILAIGTGEQRPVVKDGALAMATMMSVTLSCDHRVIDGALGAELLKHFKGYIEEPLTMML</sequence>
<dbReference type="AlphaFoldDB" id="A0A6L8W5N9"/>
<dbReference type="RefSeq" id="WP_161315037.1">
    <property type="nucleotide sequence ID" value="NZ_WTUW01000002.1"/>
</dbReference>
<feature type="domain" description="Lipoyl-binding" evidence="10">
    <location>
        <begin position="2"/>
        <end position="78"/>
    </location>
</feature>
<dbReference type="InterPro" id="IPR003016">
    <property type="entry name" value="2-oxoA_DH_lipoyl-BS"/>
</dbReference>
<comment type="caution">
    <text evidence="12">The sequence shown here is derived from an EMBL/GenBank/DDBJ whole genome shotgun (WGS) entry which is preliminary data.</text>
</comment>
<dbReference type="Gene3D" id="3.30.559.10">
    <property type="entry name" value="Chloramphenicol acetyltransferase-like domain"/>
    <property type="match status" value="1"/>
</dbReference>
<dbReference type="PROSITE" id="PS00189">
    <property type="entry name" value="LIPOYL"/>
    <property type="match status" value="1"/>
</dbReference>
<keyword evidence="4 8" id="KW-0450">Lipoyl</keyword>
<dbReference type="SUPFAM" id="SSF51230">
    <property type="entry name" value="Single hybrid motif"/>
    <property type="match status" value="1"/>
</dbReference>
<evidence type="ECO:0000256" key="7">
    <source>
        <dbReference type="ARBA" id="ARBA00048370"/>
    </source>
</evidence>
<evidence type="ECO:0000256" key="1">
    <source>
        <dbReference type="ARBA" id="ARBA00007317"/>
    </source>
</evidence>
<evidence type="ECO:0000259" key="10">
    <source>
        <dbReference type="PROSITE" id="PS50968"/>
    </source>
</evidence>
<protein>
    <recommendedName>
        <fullName evidence="8">Acetyltransferase component of pyruvate dehydrogenase complex</fullName>
        <ecNumber evidence="8">2.3.1.12</ecNumber>
    </recommendedName>
</protein>
<dbReference type="InterPro" id="IPR011053">
    <property type="entry name" value="Single_hybrid_motif"/>
</dbReference>
<dbReference type="Gene3D" id="2.40.50.100">
    <property type="match status" value="1"/>
</dbReference>
<reference evidence="12 13" key="1">
    <citation type="submission" date="2019-12" db="EMBL/GenBank/DDBJ databases">
        <title>Snethiella sp. nov. sp. isolated from sea sand.</title>
        <authorList>
            <person name="Kim J."/>
            <person name="Jeong S.E."/>
            <person name="Jung H.S."/>
            <person name="Jeon C.O."/>
        </authorList>
    </citation>
    <scope>NUCLEOTIDE SEQUENCE [LARGE SCALE GENOMIC DNA]</scope>
    <source>
        <strain evidence="12 13">DP05</strain>
    </source>
</reference>
<evidence type="ECO:0000256" key="5">
    <source>
        <dbReference type="ARBA" id="ARBA00023315"/>
    </source>
</evidence>
<keyword evidence="13" id="KW-1185">Reference proteome</keyword>
<evidence type="ECO:0000256" key="9">
    <source>
        <dbReference type="SAM" id="MobiDB-lite"/>
    </source>
</evidence>
<dbReference type="GO" id="GO:0006086">
    <property type="term" value="P:pyruvate decarboxylation to acetyl-CoA"/>
    <property type="evidence" value="ECO:0007669"/>
    <property type="project" value="InterPro"/>
</dbReference>
<evidence type="ECO:0000313" key="12">
    <source>
        <dbReference type="EMBL" id="MZR30455.1"/>
    </source>
</evidence>
<evidence type="ECO:0000259" key="11">
    <source>
        <dbReference type="PROSITE" id="PS51826"/>
    </source>
</evidence>